<keyword evidence="7" id="KW-0808">Transferase</keyword>
<dbReference type="PROSITE" id="PS51383">
    <property type="entry name" value="YJEF_C_3"/>
    <property type="match status" value="1"/>
</dbReference>
<name>A0A7W6FTQ0_9HYPH</name>
<dbReference type="AlphaFoldDB" id="A0A7W6FTQ0"/>
<reference evidence="7 8" key="1">
    <citation type="submission" date="2020-08" db="EMBL/GenBank/DDBJ databases">
        <title>Genomic Encyclopedia of Type Strains, Phase IV (KMG-IV): sequencing the most valuable type-strain genomes for metagenomic binning, comparative biology and taxonomic classification.</title>
        <authorList>
            <person name="Goeker M."/>
        </authorList>
    </citation>
    <scope>NUCLEOTIDE SEQUENCE [LARGE SCALE GENOMIC DNA]</scope>
    <source>
        <strain evidence="7 8">DSM 25024</strain>
    </source>
</reference>
<dbReference type="Gene3D" id="3.40.1190.20">
    <property type="match status" value="1"/>
</dbReference>
<dbReference type="InterPro" id="IPR017953">
    <property type="entry name" value="Carbohydrate_kinase_pred_CS"/>
</dbReference>
<dbReference type="PANTHER" id="PTHR12592:SF0">
    <property type="entry name" value="ATP-DEPENDENT (S)-NAD(P)H-HYDRATE DEHYDRATASE"/>
    <property type="match status" value="1"/>
</dbReference>
<dbReference type="GO" id="GO:0110051">
    <property type="term" value="P:metabolite repair"/>
    <property type="evidence" value="ECO:0007669"/>
    <property type="project" value="TreeGrafter"/>
</dbReference>
<evidence type="ECO:0000313" key="8">
    <source>
        <dbReference type="Proteomes" id="UP000531216"/>
    </source>
</evidence>
<dbReference type="GO" id="GO:0052855">
    <property type="term" value="F:ADP-dependent NAD(P)H-hydrate dehydratase activity"/>
    <property type="evidence" value="ECO:0007669"/>
    <property type="project" value="TreeGrafter"/>
</dbReference>
<keyword evidence="5" id="KW-0456">Lyase</keyword>
<gene>
    <name evidence="7" type="ORF">GGR05_001527</name>
</gene>
<sequence>MLADARFNAFVLGPGFGDVERARAFATMILHAGRHLVLDADGISAFAQEPDRLFTACHASEGGVVLTPHAGEFKRLFPDIAADPSLSKLDAARAASRTSGAVVVSKGADTVIAAPDGRAAINATGTPWLATAGTGDVLAGIVAAQLAQGTPTFEAACAGVWMHGRAAELFGPGLISEDLPQMLSRVHTELDALRRG</sequence>
<proteinExistence type="predicted"/>
<evidence type="ECO:0000256" key="2">
    <source>
        <dbReference type="ARBA" id="ARBA00022840"/>
    </source>
</evidence>
<accession>A0A7W6FTQ0</accession>
<evidence type="ECO:0000256" key="1">
    <source>
        <dbReference type="ARBA" id="ARBA00022741"/>
    </source>
</evidence>
<dbReference type="Pfam" id="PF01256">
    <property type="entry name" value="Carb_kinase"/>
    <property type="match status" value="1"/>
</dbReference>
<evidence type="ECO:0000256" key="5">
    <source>
        <dbReference type="ARBA" id="ARBA00023239"/>
    </source>
</evidence>
<keyword evidence="4" id="KW-0520">NAD</keyword>
<dbReference type="PANTHER" id="PTHR12592">
    <property type="entry name" value="ATP-DEPENDENT (S)-NAD(P)H-HYDRATE DEHYDRATASE FAMILY MEMBER"/>
    <property type="match status" value="1"/>
</dbReference>
<comment type="caution">
    <text evidence="7">The sequence shown here is derived from an EMBL/GenBank/DDBJ whole genome shotgun (WGS) entry which is preliminary data.</text>
</comment>
<dbReference type="NCBIfam" id="TIGR00196">
    <property type="entry name" value="yjeF_cterm"/>
    <property type="match status" value="1"/>
</dbReference>
<dbReference type="GO" id="GO:0005524">
    <property type="term" value="F:ATP binding"/>
    <property type="evidence" value="ECO:0007669"/>
    <property type="project" value="UniProtKB-KW"/>
</dbReference>
<dbReference type="SUPFAM" id="SSF53613">
    <property type="entry name" value="Ribokinase-like"/>
    <property type="match status" value="1"/>
</dbReference>
<keyword evidence="8" id="KW-1185">Reference proteome</keyword>
<evidence type="ECO:0000256" key="4">
    <source>
        <dbReference type="ARBA" id="ARBA00023027"/>
    </source>
</evidence>
<evidence type="ECO:0000259" key="6">
    <source>
        <dbReference type="PROSITE" id="PS51383"/>
    </source>
</evidence>
<dbReference type="InterPro" id="IPR000631">
    <property type="entry name" value="CARKD"/>
</dbReference>
<dbReference type="GO" id="GO:0016301">
    <property type="term" value="F:kinase activity"/>
    <property type="evidence" value="ECO:0007669"/>
    <property type="project" value="UniProtKB-KW"/>
</dbReference>
<organism evidence="7 8">
    <name type="scientific">Aureimonas phyllosphaerae</name>
    <dbReference type="NCBI Taxonomy" id="1166078"/>
    <lineage>
        <taxon>Bacteria</taxon>
        <taxon>Pseudomonadati</taxon>
        <taxon>Pseudomonadota</taxon>
        <taxon>Alphaproteobacteria</taxon>
        <taxon>Hyphomicrobiales</taxon>
        <taxon>Aurantimonadaceae</taxon>
        <taxon>Aureimonas</taxon>
    </lineage>
</organism>
<keyword evidence="1" id="KW-0547">Nucleotide-binding</keyword>
<keyword evidence="3" id="KW-0521">NADP</keyword>
<dbReference type="CDD" id="cd01171">
    <property type="entry name" value="YXKO-related"/>
    <property type="match status" value="1"/>
</dbReference>
<keyword evidence="7" id="KW-0418">Kinase</keyword>
<feature type="domain" description="YjeF C-terminal" evidence="6">
    <location>
        <begin position="1"/>
        <end position="190"/>
    </location>
</feature>
<evidence type="ECO:0000256" key="3">
    <source>
        <dbReference type="ARBA" id="ARBA00022857"/>
    </source>
</evidence>
<dbReference type="GO" id="GO:0052856">
    <property type="term" value="F:NAD(P)HX epimerase activity"/>
    <property type="evidence" value="ECO:0007669"/>
    <property type="project" value="TreeGrafter"/>
</dbReference>
<dbReference type="InterPro" id="IPR029056">
    <property type="entry name" value="Ribokinase-like"/>
</dbReference>
<protein>
    <submittedName>
        <fullName evidence="7">Hydroxyethylthiazole kinase-like uncharacterized protein yjeF</fullName>
    </submittedName>
</protein>
<dbReference type="EMBL" id="JACIDO010000002">
    <property type="protein sequence ID" value="MBB3935399.1"/>
    <property type="molecule type" value="Genomic_DNA"/>
</dbReference>
<dbReference type="Proteomes" id="UP000531216">
    <property type="component" value="Unassembled WGS sequence"/>
</dbReference>
<keyword evidence="2" id="KW-0067">ATP-binding</keyword>
<dbReference type="PROSITE" id="PS01050">
    <property type="entry name" value="YJEF_C_2"/>
    <property type="match status" value="1"/>
</dbReference>
<evidence type="ECO:0000313" key="7">
    <source>
        <dbReference type="EMBL" id="MBB3935399.1"/>
    </source>
</evidence>